<keyword evidence="1" id="KW-0472">Membrane</keyword>
<dbReference type="AlphaFoldDB" id="X6MXH2"/>
<comment type="caution">
    <text evidence="2">The sequence shown here is derived from an EMBL/GenBank/DDBJ whole genome shotgun (WGS) entry which is preliminary data.</text>
</comment>
<keyword evidence="3" id="KW-1185">Reference proteome</keyword>
<keyword evidence="1" id="KW-1133">Transmembrane helix</keyword>
<sequence>MFVQNYSWICFFFSHWFPWVFVFVPVTIPLIGIIVLGWLLIIKCLTPEDGNDKIKEILLIAVAVINTLLADVSLLLSFAMICPFYHGVNYLDAMWYGLSGQYCHSSFVFNYKDFTWKEWVIVTSWFM</sequence>
<protein>
    <submittedName>
        <fullName evidence="2">Uncharacterized protein</fullName>
    </submittedName>
</protein>
<feature type="transmembrane region" description="Helical" evidence="1">
    <location>
        <begin position="57"/>
        <end position="86"/>
    </location>
</feature>
<organism evidence="2 3">
    <name type="scientific">Reticulomyxa filosa</name>
    <dbReference type="NCBI Taxonomy" id="46433"/>
    <lineage>
        <taxon>Eukaryota</taxon>
        <taxon>Sar</taxon>
        <taxon>Rhizaria</taxon>
        <taxon>Retaria</taxon>
        <taxon>Foraminifera</taxon>
        <taxon>Monothalamids</taxon>
        <taxon>Reticulomyxidae</taxon>
        <taxon>Reticulomyxa</taxon>
    </lineage>
</organism>
<dbReference type="EMBL" id="ASPP01014807">
    <property type="protein sequence ID" value="ETO18514.1"/>
    <property type="molecule type" value="Genomic_DNA"/>
</dbReference>
<name>X6MXH2_RETFI</name>
<proteinExistence type="predicted"/>
<evidence type="ECO:0000256" key="1">
    <source>
        <dbReference type="SAM" id="Phobius"/>
    </source>
</evidence>
<evidence type="ECO:0000313" key="3">
    <source>
        <dbReference type="Proteomes" id="UP000023152"/>
    </source>
</evidence>
<keyword evidence="1" id="KW-0812">Transmembrane</keyword>
<gene>
    <name evidence="2" type="ORF">RFI_18752</name>
</gene>
<evidence type="ECO:0000313" key="2">
    <source>
        <dbReference type="EMBL" id="ETO18514.1"/>
    </source>
</evidence>
<dbReference type="Proteomes" id="UP000023152">
    <property type="component" value="Unassembled WGS sequence"/>
</dbReference>
<accession>X6MXH2</accession>
<reference evidence="2 3" key="1">
    <citation type="journal article" date="2013" name="Curr. Biol.">
        <title>The Genome of the Foraminiferan Reticulomyxa filosa.</title>
        <authorList>
            <person name="Glockner G."/>
            <person name="Hulsmann N."/>
            <person name="Schleicher M."/>
            <person name="Noegel A.A."/>
            <person name="Eichinger L."/>
            <person name="Gallinger C."/>
            <person name="Pawlowski J."/>
            <person name="Sierra R."/>
            <person name="Euteneuer U."/>
            <person name="Pillet L."/>
            <person name="Moustafa A."/>
            <person name="Platzer M."/>
            <person name="Groth M."/>
            <person name="Szafranski K."/>
            <person name="Schliwa M."/>
        </authorList>
    </citation>
    <scope>NUCLEOTIDE SEQUENCE [LARGE SCALE GENOMIC DNA]</scope>
</reference>
<feature type="transmembrane region" description="Helical" evidence="1">
    <location>
        <begin position="20"/>
        <end position="45"/>
    </location>
</feature>